<proteinExistence type="predicted"/>
<dbReference type="Pfam" id="PF12833">
    <property type="entry name" value="HTH_18"/>
    <property type="match status" value="1"/>
</dbReference>
<dbReference type="Proteomes" id="UP000323257">
    <property type="component" value="Unassembled WGS sequence"/>
</dbReference>
<evidence type="ECO:0000313" key="5">
    <source>
        <dbReference type="EMBL" id="TYP79386.1"/>
    </source>
</evidence>
<dbReference type="PANTHER" id="PTHR43280">
    <property type="entry name" value="ARAC-FAMILY TRANSCRIPTIONAL REGULATOR"/>
    <property type="match status" value="1"/>
</dbReference>
<evidence type="ECO:0000259" key="4">
    <source>
        <dbReference type="PROSITE" id="PS01124"/>
    </source>
</evidence>
<evidence type="ECO:0000256" key="3">
    <source>
        <dbReference type="ARBA" id="ARBA00023163"/>
    </source>
</evidence>
<dbReference type="SMART" id="SM00342">
    <property type="entry name" value="HTH_ARAC"/>
    <property type="match status" value="1"/>
</dbReference>
<evidence type="ECO:0000256" key="2">
    <source>
        <dbReference type="ARBA" id="ARBA00023125"/>
    </source>
</evidence>
<accession>A0A5S5CHW6</accession>
<feature type="domain" description="HTH araC/xylS-type" evidence="4">
    <location>
        <begin position="150"/>
        <end position="249"/>
    </location>
</feature>
<organism evidence="5 6">
    <name type="scientific">Paenibacillus methanolicus</name>
    <dbReference type="NCBI Taxonomy" id="582686"/>
    <lineage>
        <taxon>Bacteria</taxon>
        <taxon>Bacillati</taxon>
        <taxon>Bacillota</taxon>
        <taxon>Bacilli</taxon>
        <taxon>Bacillales</taxon>
        <taxon>Paenibacillaceae</taxon>
        <taxon>Paenibacillus</taxon>
    </lineage>
</organism>
<dbReference type="GO" id="GO:0043565">
    <property type="term" value="F:sequence-specific DNA binding"/>
    <property type="evidence" value="ECO:0007669"/>
    <property type="project" value="InterPro"/>
</dbReference>
<dbReference type="PANTHER" id="PTHR43280:SF2">
    <property type="entry name" value="HTH-TYPE TRANSCRIPTIONAL REGULATOR EXSA"/>
    <property type="match status" value="1"/>
</dbReference>
<dbReference type="RefSeq" id="WP_187433980.1">
    <property type="nucleotide sequence ID" value="NZ_VNHS01000001.1"/>
</dbReference>
<evidence type="ECO:0000313" key="6">
    <source>
        <dbReference type="Proteomes" id="UP000323257"/>
    </source>
</evidence>
<keyword evidence="6" id="KW-1185">Reference proteome</keyword>
<keyword evidence="2" id="KW-0238">DNA-binding</keyword>
<dbReference type="Gene3D" id="1.10.10.60">
    <property type="entry name" value="Homeodomain-like"/>
    <property type="match status" value="2"/>
</dbReference>
<keyword evidence="1" id="KW-0805">Transcription regulation</keyword>
<dbReference type="EMBL" id="VNHS01000001">
    <property type="protein sequence ID" value="TYP79386.1"/>
    <property type="molecule type" value="Genomic_DNA"/>
</dbReference>
<dbReference type="InterPro" id="IPR018060">
    <property type="entry name" value="HTH_AraC"/>
</dbReference>
<comment type="caution">
    <text evidence="5">The sequence shown here is derived from an EMBL/GenBank/DDBJ whole genome shotgun (WGS) entry which is preliminary data.</text>
</comment>
<evidence type="ECO:0000256" key="1">
    <source>
        <dbReference type="ARBA" id="ARBA00023015"/>
    </source>
</evidence>
<dbReference type="PROSITE" id="PS01124">
    <property type="entry name" value="HTH_ARAC_FAMILY_2"/>
    <property type="match status" value="1"/>
</dbReference>
<dbReference type="InterPro" id="IPR009057">
    <property type="entry name" value="Homeodomain-like_sf"/>
</dbReference>
<gene>
    <name evidence="5" type="ORF">BCM02_101504</name>
</gene>
<name>A0A5S5CHW6_9BACL</name>
<keyword evidence="3" id="KW-0804">Transcription</keyword>
<dbReference type="GO" id="GO:0003700">
    <property type="term" value="F:DNA-binding transcription factor activity"/>
    <property type="evidence" value="ECO:0007669"/>
    <property type="project" value="InterPro"/>
</dbReference>
<reference evidence="5 6" key="1">
    <citation type="submission" date="2019-07" db="EMBL/GenBank/DDBJ databases">
        <title>Genomic Encyclopedia of Type Strains, Phase III (KMG-III): the genomes of soil and plant-associated and newly described type strains.</title>
        <authorList>
            <person name="Whitman W."/>
        </authorList>
    </citation>
    <scope>NUCLEOTIDE SEQUENCE [LARGE SCALE GENOMIC DNA]</scope>
    <source>
        <strain evidence="5 6">BL24</strain>
    </source>
</reference>
<protein>
    <submittedName>
        <fullName evidence="5">Helix-turn-helix protein</fullName>
    </submittedName>
</protein>
<dbReference type="SUPFAM" id="SSF46689">
    <property type="entry name" value="Homeodomain-like"/>
    <property type="match status" value="1"/>
</dbReference>
<dbReference type="AlphaFoldDB" id="A0A5S5CHW6"/>
<sequence length="252" mass="28851">MQVLAYSYNGGMEQFRYPEDRYKGWAVLAVQSGHISFTIEGEESTSGEAEYGELLFCPPGMLLRRRMLQPSSFHFAELSGELELPPGKIRIRDVQRLSSTYDYLIRLRAEYPYELHPDIEHLIGDLLFLSKREYAMAQDQRRRTLDPVMHRAAALMERQACETDFSVQAIALRFGISAPQLSIRFQAAYGVSPIQFATSVRLAKAGKLLVETDDTLEAIADRCGYQNAFYFSRVFSKHMKISPSLYRRANRV</sequence>